<keyword evidence="7 13" id="KW-0493">Microtubule</keyword>
<keyword evidence="8" id="KW-0498">Mitosis</keyword>
<dbReference type="GO" id="GO:0005813">
    <property type="term" value="C:centrosome"/>
    <property type="evidence" value="ECO:0007669"/>
    <property type="project" value="UniProtKB-SubCell"/>
</dbReference>
<dbReference type="InterPro" id="IPR001715">
    <property type="entry name" value="CH_dom"/>
</dbReference>
<evidence type="ECO:0000259" key="16">
    <source>
        <dbReference type="PROSITE" id="PS51230"/>
    </source>
</evidence>
<dbReference type="GO" id="GO:0000922">
    <property type="term" value="C:spindle pole"/>
    <property type="evidence" value="ECO:0007669"/>
    <property type="project" value="UniProtKB-SubCell"/>
</dbReference>
<keyword evidence="6" id="KW-0132">Cell division</keyword>
<dbReference type="InterPro" id="IPR004953">
    <property type="entry name" value="EB1_C"/>
</dbReference>
<evidence type="ECO:0000256" key="6">
    <source>
        <dbReference type="ARBA" id="ARBA00022618"/>
    </source>
</evidence>
<evidence type="ECO:0000256" key="5">
    <source>
        <dbReference type="ARBA" id="ARBA00022490"/>
    </source>
</evidence>
<dbReference type="SUPFAM" id="SSF47576">
    <property type="entry name" value="Calponin-homology domain, CH-domain"/>
    <property type="match status" value="1"/>
</dbReference>
<accession>A0A7J7EQL5</accession>
<evidence type="ECO:0000256" key="11">
    <source>
        <dbReference type="ARBA" id="ARBA00031662"/>
    </source>
</evidence>
<dbReference type="Proteomes" id="UP000551758">
    <property type="component" value="Unassembled WGS sequence"/>
</dbReference>
<comment type="caution">
    <text evidence="17">The sequence shown here is derived from an EMBL/GenBank/DDBJ whole genome shotgun (WGS) entry which is preliminary data.</text>
</comment>
<evidence type="ECO:0000256" key="3">
    <source>
        <dbReference type="ARBA" id="ARBA00010729"/>
    </source>
</evidence>
<dbReference type="InterPro" id="IPR036872">
    <property type="entry name" value="CH_dom_sf"/>
</dbReference>
<dbReference type="GO" id="GO:0051301">
    <property type="term" value="P:cell division"/>
    <property type="evidence" value="ECO:0007669"/>
    <property type="project" value="UniProtKB-KW"/>
</dbReference>
<feature type="domain" description="EB1 C-terminal" evidence="16">
    <location>
        <begin position="183"/>
        <end position="253"/>
    </location>
</feature>
<evidence type="ECO:0000256" key="4">
    <source>
        <dbReference type="ARBA" id="ARBA00019567"/>
    </source>
</evidence>
<dbReference type="EMBL" id="JACDTQ010002515">
    <property type="protein sequence ID" value="KAF5917884.1"/>
    <property type="molecule type" value="Genomic_DNA"/>
</dbReference>
<evidence type="ECO:0000256" key="9">
    <source>
        <dbReference type="ARBA" id="ARBA00023212"/>
    </source>
</evidence>
<dbReference type="FunFam" id="1.10.418.10:FF:000007">
    <property type="entry name" value="Microtubule-associated protein, RP/EB family, member 2"/>
    <property type="match status" value="1"/>
</dbReference>
<dbReference type="InterPro" id="IPR036133">
    <property type="entry name" value="EB1_C_sf"/>
</dbReference>
<dbReference type="PANTHER" id="PTHR10623">
    <property type="entry name" value="MICROTUBULE-ASSOCIATED PROTEIN RP/EB FAMILY MEMBER"/>
    <property type="match status" value="1"/>
</dbReference>
<proteinExistence type="inferred from homology"/>
<dbReference type="PROSITE" id="PS50021">
    <property type="entry name" value="CH"/>
    <property type="match status" value="1"/>
</dbReference>
<gene>
    <name evidence="17" type="ORF">HPG69_010037</name>
</gene>
<protein>
    <recommendedName>
        <fullName evidence="4">Microtubule-associated protein RP/EB family member 1</fullName>
    </recommendedName>
    <alternativeName>
        <fullName evidence="11">APC-binding protein EB1</fullName>
    </alternativeName>
    <alternativeName>
        <fullName evidence="12">End-binding protein 1</fullName>
    </alternativeName>
</protein>
<keyword evidence="18" id="KW-1185">Reference proteome</keyword>
<name>A0A7J7EQL5_DICBM</name>
<evidence type="ECO:0000259" key="15">
    <source>
        <dbReference type="PROSITE" id="PS50021"/>
    </source>
</evidence>
<dbReference type="SUPFAM" id="SSF140612">
    <property type="entry name" value="EB1 dimerisation domain-like"/>
    <property type="match status" value="1"/>
</dbReference>
<evidence type="ECO:0000313" key="18">
    <source>
        <dbReference type="Proteomes" id="UP000551758"/>
    </source>
</evidence>
<keyword evidence="9" id="KW-0206">Cytoskeleton</keyword>
<dbReference type="FunFam" id="1.20.5.1430:FF:000001">
    <property type="entry name" value="microtubule-associated protein RP/EB family member 1"/>
    <property type="match status" value="1"/>
</dbReference>
<sequence length="266" mass="29758">MTWCIFYSSVVVHSGAAYCQFMDMLFPGSIALKKVKFQAKLEHEYIQNFKILQAGFKRMGVDKIIPVDKLVKGKFQDNFEFVQWFKKFFDANYDGKDYDPVAARQGQETAVAPSLVAPALNKPKKPLSSSSAAPQRPIATHRTTATPKAGPGVVRKNPGVGNGDDEAAELMQQVGACSFQDGSQWFEMSSSALNILKVNVLKLTVEDLEKERDFYFGKLRNIELICQENEGENNPVLQRIVDILYATDEGFVIPDEGGPQEEQEEY</sequence>
<organism evidence="17 18">
    <name type="scientific">Diceros bicornis minor</name>
    <name type="common">South-central black rhinoceros</name>
    <dbReference type="NCBI Taxonomy" id="77932"/>
    <lineage>
        <taxon>Eukaryota</taxon>
        <taxon>Metazoa</taxon>
        <taxon>Chordata</taxon>
        <taxon>Craniata</taxon>
        <taxon>Vertebrata</taxon>
        <taxon>Euteleostomi</taxon>
        <taxon>Mammalia</taxon>
        <taxon>Eutheria</taxon>
        <taxon>Laurasiatheria</taxon>
        <taxon>Perissodactyla</taxon>
        <taxon>Rhinocerotidae</taxon>
        <taxon>Diceros</taxon>
    </lineage>
</organism>
<evidence type="ECO:0000313" key="17">
    <source>
        <dbReference type="EMBL" id="KAF5917884.1"/>
    </source>
</evidence>
<comment type="similarity">
    <text evidence="3">Belongs to the MAPRE family.</text>
</comment>
<evidence type="ECO:0000256" key="12">
    <source>
        <dbReference type="ARBA" id="ARBA00032241"/>
    </source>
</evidence>
<evidence type="ECO:0000256" key="10">
    <source>
        <dbReference type="ARBA" id="ARBA00023306"/>
    </source>
</evidence>
<evidence type="ECO:0000256" key="1">
    <source>
        <dbReference type="ARBA" id="ARBA00004300"/>
    </source>
</evidence>
<dbReference type="Gene3D" id="1.20.5.1430">
    <property type="match status" value="1"/>
</dbReference>
<feature type="compositionally biased region" description="Low complexity" evidence="14">
    <location>
        <begin position="121"/>
        <end position="134"/>
    </location>
</feature>
<feature type="region of interest" description="Disordered" evidence="14">
    <location>
        <begin position="121"/>
        <end position="164"/>
    </location>
</feature>
<dbReference type="AlphaFoldDB" id="A0A7J7EQL5"/>
<dbReference type="GO" id="GO:0005874">
    <property type="term" value="C:microtubule"/>
    <property type="evidence" value="ECO:0007669"/>
    <property type="project" value="UniProtKB-KW"/>
</dbReference>
<evidence type="ECO:0000256" key="13">
    <source>
        <dbReference type="PROSITE-ProRule" id="PRU00576"/>
    </source>
</evidence>
<keyword evidence="10" id="KW-0131">Cell cycle</keyword>
<evidence type="ECO:0000256" key="7">
    <source>
        <dbReference type="ARBA" id="ARBA00022701"/>
    </source>
</evidence>
<feature type="domain" description="Calponin-homology (CH)" evidence="15">
    <location>
        <begin position="1"/>
        <end position="90"/>
    </location>
</feature>
<evidence type="ECO:0000256" key="2">
    <source>
        <dbReference type="ARBA" id="ARBA00004647"/>
    </source>
</evidence>
<dbReference type="GO" id="GO:0051010">
    <property type="term" value="F:microtubule plus-end binding"/>
    <property type="evidence" value="ECO:0007669"/>
    <property type="project" value="UniProtKB-ARBA"/>
</dbReference>
<evidence type="ECO:0000256" key="14">
    <source>
        <dbReference type="SAM" id="MobiDB-lite"/>
    </source>
</evidence>
<dbReference type="Pfam" id="PF00307">
    <property type="entry name" value="CH"/>
    <property type="match status" value="1"/>
</dbReference>
<dbReference type="Pfam" id="PF03271">
    <property type="entry name" value="EB1"/>
    <property type="match status" value="1"/>
</dbReference>
<dbReference type="PROSITE" id="PS51230">
    <property type="entry name" value="EB1_C"/>
    <property type="match status" value="1"/>
</dbReference>
<reference evidence="17 18" key="1">
    <citation type="journal article" date="2020" name="Mol. Biol. Evol.">
        <title>Interspecific Gene Flow and the Evolution of Specialization in Black and White Rhinoceros.</title>
        <authorList>
            <person name="Moodley Y."/>
            <person name="Westbury M.V."/>
            <person name="Russo I.M."/>
            <person name="Gopalakrishnan S."/>
            <person name="Rakotoarivelo A."/>
            <person name="Olsen R.A."/>
            <person name="Prost S."/>
            <person name="Tunstall T."/>
            <person name="Ryder O.A."/>
            <person name="Dalen L."/>
            <person name="Bruford M.W."/>
        </authorList>
    </citation>
    <scope>NUCLEOTIDE SEQUENCE [LARGE SCALE GENOMIC DNA]</scope>
    <source>
        <strain evidence="17">SBR-YM</strain>
        <tissue evidence="17">Skin</tissue>
    </source>
</reference>
<keyword evidence="5" id="KW-0963">Cytoplasm</keyword>
<evidence type="ECO:0000256" key="8">
    <source>
        <dbReference type="ARBA" id="ARBA00022776"/>
    </source>
</evidence>
<dbReference type="Gene3D" id="1.10.418.10">
    <property type="entry name" value="Calponin-like domain"/>
    <property type="match status" value="1"/>
</dbReference>
<dbReference type="InterPro" id="IPR027328">
    <property type="entry name" value="MAPRE"/>
</dbReference>
<comment type="subcellular location">
    <subcellularLocation>
        <location evidence="1">Cytoplasm</location>
        <location evidence="1">Cytoskeleton</location>
        <location evidence="1">Microtubule organizing center</location>
        <location evidence="1">Centrosome</location>
    </subcellularLocation>
    <subcellularLocation>
        <location evidence="2">Cytoplasm</location>
        <location evidence="2">Cytoskeleton</location>
        <location evidence="2">Spindle pole</location>
    </subcellularLocation>
</comment>